<dbReference type="AlphaFoldDB" id="A0A6C0ELW2"/>
<dbReference type="EMBL" id="MN738892">
    <property type="protein sequence ID" value="QHT30156.1"/>
    <property type="molecule type" value="Genomic_DNA"/>
</dbReference>
<dbReference type="Pfam" id="PF19064">
    <property type="entry name" value="DUF5760"/>
    <property type="match status" value="1"/>
</dbReference>
<accession>A0A6C0ELW2</accession>
<feature type="coiled-coil region" evidence="1">
    <location>
        <begin position="13"/>
        <end position="40"/>
    </location>
</feature>
<dbReference type="InterPro" id="IPR043918">
    <property type="entry name" value="DUF5760"/>
</dbReference>
<evidence type="ECO:0000256" key="1">
    <source>
        <dbReference type="SAM" id="Coils"/>
    </source>
</evidence>
<keyword evidence="1" id="KW-0175">Coiled coil</keyword>
<evidence type="ECO:0000313" key="2">
    <source>
        <dbReference type="EMBL" id="QHT30156.1"/>
    </source>
</evidence>
<proteinExistence type="predicted"/>
<sequence length="118" mass="14202">MNKNELVSNIKQWITLDEAIKNLQREIKKKRNEKKENTETLVRIMRDNEIDCFDLDSNGGKLIYTKQKIKKSLSKKHLMKSLMQYYNEDSQQAKQVSNFILDNREEEIKENIRRKVKK</sequence>
<name>A0A6C0ELW2_9ZZZZ</name>
<protein>
    <submittedName>
        <fullName evidence="2">Uncharacterized protein</fullName>
    </submittedName>
</protein>
<organism evidence="2">
    <name type="scientific">viral metagenome</name>
    <dbReference type="NCBI Taxonomy" id="1070528"/>
    <lineage>
        <taxon>unclassified sequences</taxon>
        <taxon>metagenomes</taxon>
        <taxon>organismal metagenomes</taxon>
    </lineage>
</organism>
<reference evidence="2" key="1">
    <citation type="journal article" date="2020" name="Nature">
        <title>Giant virus diversity and host interactions through global metagenomics.</title>
        <authorList>
            <person name="Schulz F."/>
            <person name="Roux S."/>
            <person name="Paez-Espino D."/>
            <person name="Jungbluth S."/>
            <person name="Walsh D.A."/>
            <person name="Denef V.J."/>
            <person name="McMahon K.D."/>
            <person name="Konstantinidis K.T."/>
            <person name="Eloe-Fadrosh E.A."/>
            <person name="Kyrpides N.C."/>
            <person name="Woyke T."/>
        </authorList>
    </citation>
    <scope>NUCLEOTIDE SEQUENCE</scope>
    <source>
        <strain evidence="2">GVMAG-M-3300009149-34</strain>
    </source>
</reference>